<feature type="chain" id="PRO_5042095935" evidence="1">
    <location>
        <begin position="27"/>
        <end position="116"/>
    </location>
</feature>
<accession>A0AAE5V683</accession>
<gene>
    <name evidence="2" type="ORF">CTJ08_09990</name>
</gene>
<feature type="signal peptide" evidence="1">
    <location>
        <begin position="1"/>
        <end position="26"/>
    </location>
</feature>
<comment type="caution">
    <text evidence="2">The sequence shown here is derived from an EMBL/GenBank/DDBJ whole genome shotgun (WGS) entry which is preliminary data.</text>
</comment>
<evidence type="ECO:0000256" key="1">
    <source>
        <dbReference type="SAM" id="SignalP"/>
    </source>
</evidence>
<sequence>MKIFKTLSSILVTSVLSVTVIPSTFASTESTATNQTQQTVLFDNSHAQTAGAADWVIDGAFSDYADSMRKQGYQVKELEGESNISDQSLQQARVLVIPEANNPFKENEQKAIINFV</sequence>
<evidence type="ECO:0000313" key="2">
    <source>
        <dbReference type="EMBL" id="PIH09633.1"/>
    </source>
</evidence>
<dbReference type="Proteomes" id="UP000228502">
    <property type="component" value="Unassembled WGS sequence"/>
</dbReference>
<dbReference type="AlphaFoldDB" id="A0AAE5V683"/>
<reference evidence="2 3" key="1">
    <citation type="submission" date="2017-10" db="EMBL/GenBank/DDBJ databases">
        <title>genome sequences of Staph epi in chlorhexidine trial.</title>
        <authorList>
            <person name="Greninger A.L."/>
            <person name="Addetia A."/>
            <person name="Qin X."/>
            <person name="Zerr D."/>
        </authorList>
    </citation>
    <scope>NUCLEOTIDE SEQUENCE [LARGE SCALE GENOMIC DNA]</scope>
    <source>
        <strain evidence="2 3">SCH-17</strain>
    </source>
</reference>
<protein>
    <submittedName>
        <fullName evidence="2">Uncharacterized protein</fullName>
    </submittedName>
</protein>
<organism evidence="2 3">
    <name type="scientific">Staphylococcus epidermidis</name>
    <dbReference type="NCBI Taxonomy" id="1282"/>
    <lineage>
        <taxon>Bacteria</taxon>
        <taxon>Bacillati</taxon>
        <taxon>Bacillota</taxon>
        <taxon>Bacilli</taxon>
        <taxon>Bacillales</taxon>
        <taxon>Staphylococcaceae</taxon>
        <taxon>Staphylococcus</taxon>
    </lineage>
</organism>
<name>A0AAE5V683_STAEP</name>
<proteinExistence type="predicted"/>
<keyword evidence="1" id="KW-0732">Signal</keyword>
<evidence type="ECO:0000313" key="3">
    <source>
        <dbReference type="Proteomes" id="UP000228502"/>
    </source>
</evidence>
<dbReference type="EMBL" id="PEJG01000012">
    <property type="protein sequence ID" value="PIH09633.1"/>
    <property type="molecule type" value="Genomic_DNA"/>
</dbReference>